<proteinExistence type="predicted"/>
<gene>
    <name evidence="2" type="ORF">AVDCRST_MAG48-3502</name>
</gene>
<feature type="region of interest" description="Disordered" evidence="1">
    <location>
        <begin position="142"/>
        <end position="175"/>
    </location>
</feature>
<accession>A0A6J4LQ96</accession>
<organism evidence="2">
    <name type="scientific">uncultured Friedmanniella sp</name>
    <dbReference type="NCBI Taxonomy" id="335381"/>
    <lineage>
        <taxon>Bacteria</taxon>
        <taxon>Bacillati</taxon>
        <taxon>Actinomycetota</taxon>
        <taxon>Actinomycetes</taxon>
        <taxon>Propionibacteriales</taxon>
        <taxon>Nocardioidaceae</taxon>
        <taxon>Friedmanniella</taxon>
        <taxon>environmental samples</taxon>
    </lineage>
</organism>
<feature type="compositionally biased region" description="Basic residues" evidence="1">
    <location>
        <begin position="270"/>
        <end position="285"/>
    </location>
</feature>
<reference evidence="2" key="1">
    <citation type="submission" date="2020-02" db="EMBL/GenBank/DDBJ databases">
        <authorList>
            <person name="Meier V. D."/>
        </authorList>
    </citation>
    <scope>NUCLEOTIDE SEQUENCE</scope>
    <source>
        <strain evidence="2">AVDCRST_MAG48</strain>
    </source>
</reference>
<name>A0A6J4LQ96_9ACTN</name>
<dbReference type="AlphaFoldDB" id="A0A6J4LQ96"/>
<feature type="compositionally biased region" description="Basic and acidic residues" evidence="1">
    <location>
        <begin position="1"/>
        <end position="13"/>
    </location>
</feature>
<feature type="compositionally biased region" description="Low complexity" evidence="1">
    <location>
        <begin position="88"/>
        <end position="113"/>
    </location>
</feature>
<feature type="compositionally biased region" description="Basic residues" evidence="1">
    <location>
        <begin position="22"/>
        <end position="87"/>
    </location>
</feature>
<feature type="non-terminal residue" evidence="2">
    <location>
        <position position="314"/>
    </location>
</feature>
<feature type="region of interest" description="Disordered" evidence="1">
    <location>
        <begin position="264"/>
        <end position="314"/>
    </location>
</feature>
<sequence length="314" mass="34511">DRPADLPPRRCPDLRGPARTAPLRRRRRGLRRPLRRARLRPAGRRAHRRGGGGGQRRRPPIVPRRLRRHRLRLGRGGARRARRRAQRRGGAAPLPLHPLPAQGVPARARGPARAPHRRRPRRGHRAERQGHAVDALREVRGEAGPGLAPGRVLHPHPGPLAHRRLDRPGRRDRGERLPVGAARLAPAGRHLPRARAGRPALRLQQRGLRLPLHRRAVGAGGDPGGHGARLQRVPAAPLARELRRARLPPGAGQPLHERGVAAAVAPAGRGRAHGHGRLPRRRPGRRGGPVRLEGHRGPGPALLPARQGRRLRPL</sequence>
<evidence type="ECO:0000313" key="2">
    <source>
        <dbReference type="EMBL" id="CAA9338396.1"/>
    </source>
</evidence>
<protein>
    <submittedName>
        <fullName evidence="2">Uncharacterized protein</fullName>
    </submittedName>
</protein>
<feature type="compositionally biased region" description="Basic residues" evidence="1">
    <location>
        <begin position="114"/>
        <end position="125"/>
    </location>
</feature>
<dbReference type="EMBL" id="CADCTS010000489">
    <property type="protein sequence ID" value="CAA9338396.1"/>
    <property type="molecule type" value="Genomic_DNA"/>
</dbReference>
<feature type="compositionally biased region" description="Basic and acidic residues" evidence="1">
    <location>
        <begin position="166"/>
        <end position="175"/>
    </location>
</feature>
<evidence type="ECO:0000256" key="1">
    <source>
        <dbReference type="SAM" id="MobiDB-lite"/>
    </source>
</evidence>
<feature type="non-terminal residue" evidence="2">
    <location>
        <position position="1"/>
    </location>
</feature>
<feature type="region of interest" description="Disordered" evidence="1">
    <location>
        <begin position="1"/>
        <end position="130"/>
    </location>
</feature>